<dbReference type="PANTHER" id="PTHR14859">
    <property type="entry name" value="CALCOFLUOR WHITE HYPERSENSITIVE PROTEIN PRECURSOR"/>
    <property type="match status" value="1"/>
</dbReference>
<dbReference type="Gene3D" id="3.60.10.10">
    <property type="entry name" value="Endonuclease/exonuclease/phosphatase"/>
    <property type="match status" value="1"/>
</dbReference>
<sequence length="313" mass="35549">MGFLVRNRSYLMYDMRPCRNKLLNINFIFSTMMKYVLIKGLFVASLLLIIFSFDYRSSDSRAYDKSDSVKDEVNKFSKDPSAIRILSYNVKHCEGMDRIINYNRIGHIISSLNADFICLQELDSCTTRSNNIDQLLMLSEETQMNGYFGKAIFFQNGKYGVGILSKESAISTYNYSLPGDEARTVLVAEYPNLVIMSTHLGLKEENRLESIKILTDKAKEFSKPVFMAGDFNENNFTGDVFNELNKNWTLISAKENTFSTGSPKVCIDFVFSLNNKEMNTTENLGSSVVYALPDVNVSIASDHYPVFTDVKIN</sequence>
<dbReference type="GO" id="GO:0004527">
    <property type="term" value="F:exonuclease activity"/>
    <property type="evidence" value="ECO:0007669"/>
    <property type="project" value="UniProtKB-KW"/>
</dbReference>
<dbReference type="EMBL" id="FXTB01000002">
    <property type="protein sequence ID" value="SMO51938.1"/>
    <property type="molecule type" value="Genomic_DNA"/>
</dbReference>
<dbReference type="InterPro" id="IPR036691">
    <property type="entry name" value="Endo/exonu/phosph_ase_sf"/>
</dbReference>
<dbReference type="SUPFAM" id="SSF56219">
    <property type="entry name" value="DNase I-like"/>
    <property type="match status" value="1"/>
</dbReference>
<dbReference type="InterPro" id="IPR005135">
    <property type="entry name" value="Endo/exonuclease/phosphatase"/>
</dbReference>
<dbReference type="GO" id="GO:0004519">
    <property type="term" value="F:endonuclease activity"/>
    <property type="evidence" value="ECO:0007669"/>
    <property type="project" value="UniProtKB-KW"/>
</dbReference>
<gene>
    <name evidence="2" type="ORF">SAMN06265379_102190</name>
</gene>
<dbReference type="Proteomes" id="UP000319040">
    <property type="component" value="Unassembled WGS sequence"/>
</dbReference>
<keyword evidence="3" id="KW-1185">Reference proteome</keyword>
<keyword evidence="2" id="KW-0540">Nuclease</keyword>
<keyword evidence="2" id="KW-0255">Endonuclease</keyword>
<protein>
    <submittedName>
        <fullName evidence="2">Metal-dependent hydrolase, endonuclease/exonuclease/phosphatase family</fullName>
    </submittedName>
</protein>
<evidence type="ECO:0000259" key="1">
    <source>
        <dbReference type="Pfam" id="PF03372"/>
    </source>
</evidence>
<dbReference type="GO" id="GO:0006506">
    <property type="term" value="P:GPI anchor biosynthetic process"/>
    <property type="evidence" value="ECO:0007669"/>
    <property type="project" value="TreeGrafter"/>
</dbReference>
<dbReference type="AlphaFoldDB" id="A0A521BXM7"/>
<dbReference type="PANTHER" id="PTHR14859:SF15">
    <property type="entry name" value="ENDONUCLEASE_EXONUCLEASE_PHOSPHATASE DOMAIN-CONTAINING PROTEIN"/>
    <property type="match status" value="1"/>
</dbReference>
<name>A0A521BXM7_SACCC</name>
<evidence type="ECO:0000313" key="3">
    <source>
        <dbReference type="Proteomes" id="UP000319040"/>
    </source>
</evidence>
<dbReference type="GO" id="GO:0016020">
    <property type="term" value="C:membrane"/>
    <property type="evidence" value="ECO:0007669"/>
    <property type="project" value="GOC"/>
</dbReference>
<keyword evidence="2" id="KW-0378">Hydrolase</keyword>
<organism evidence="2 3">
    <name type="scientific">Saccharicrinis carchari</name>
    <dbReference type="NCBI Taxonomy" id="1168039"/>
    <lineage>
        <taxon>Bacteria</taxon>
        <taxon>Pseudomonadati</taxon>
        <taxon>Bacteroidota</taxon>
        <taxon>Bacteroidia</taxon>
        <taxon>Marinilabiliales</taxon>
        <taxon>Marinilabiliaceae</taxon>
        <taxon>Saccharicrinis</taxon>
    </lineage>
</organism>
<reference evidence="2 3" key="1">
    <citation type="submission" date="2017-05" db="EMBL/GenBank/DDBJ databases">
        <authorList>
            <person name="Varghese N."/>
            <person name="Submissions S."/>
        </authorList>
    </citation>
    <scope>NUCLEOTIDE SEQUENCE [LARGE SCALE GENOMIC DNA]</scope>
    <source>
        <strain evidence="2 3">DSM 27040</strain>
    </source>
</reference>
<feature type="domain" description="Endonuclease/exonuclease/phosphatase" evidence="1">
    <location>
        <begin position="86"/>
        <end position="303"/>
    </location>
</feature>
<keyword evidence="2" id="KW-0269">Exonuclease</keyword>
<evidence type="ECO:0000313" key="2">
    <source>
        <dbReference type="EMBL" id="SMO51938.1"/>
    </source>
</evidence>
<dbReference type="InterPro" id="IPR051916">
    <property type="entry name" value="GPI-anchor_lipid_remodeler"/>
</dbReference>
<dbReference type="Pfam" id="PF03372">
    <property type="entry name" value="Exo_endo_phos"/>
    <property type="match status" value="1"/>
</dbReference>
<accession>A0A521BXM7</accession>
<proteinExistence type="predicted"/>